<keyword evidence="3" id="KW-1185">Reference proteome</keyword>
<dbReference type="Proteomes" id="UP000190435">
    <property type="component" value="Unassembled WGS sequence"/>
</dbReference>
<sequence length="229" mass="24801">MTSLIFRPIAKNAPLGCVLMASWAKFLYNNAKQNANTGHTMTTPKTRTLRYISLGVLIALGIALFATFRPATHETVVQDDGEPPQFTPVVYDTQNWTMSKPAPNDYTAAKSVLGANAVQESALDFAGNLAQKYRYNAASEPPLYVIESDSLFELVWYFAAATDQDHDKNASITAAKKAYQAASILLGERGAALVAQMLDGKPSQGAIIQGTAVQSATCENYTCRLVIEK</sequence>
<dbReference type="EMBL" id="MUXU01000005">
    <property type="protein sequence ID" value="OOR93194.1"/>
    <property type="molecule type" value="Genomic_DNA"/>
</dbReference>
<gene>
    <name evidence="2" type="ORF">B0181_00690</name>
</gene>
<dbReference type="RefSeq" id="WP_078275579.1">
    <property type="nucleotide sequence ID" value="NZ_CAACXO010000013.1"/>
</dbReference>
<evidence type="ECO:0000256" key="1">
    <source>
        <dbReference type="SAM" id="Phobius"/>
    </source>
</evidence>
<dbReference type="OrthoDB" id="6660056at2"/>
<evidence type="ECO:0000313" key="3">
    <source>
        <dbReference type="Proteomes" id="UP000190435"/>
    </source>
</evidence>
<name>A0A1T0ABV3_9GAMM</name>
<dbReference type="AlphaFoldDB" id="A0A1T0ABV3"/>
<keyword evidence="1" id="KW-1133">Transmembrane helix</keyword>
<reference evidence="2 3" key="1">
    <citation type="submission" date="2017-02" db="EMBL/GenBank/DDBJ databases">
        <title>Draft genome sequence of Moraxella caviae CCUG 355 type strain.</title>
        <authorList>
            <person name="Engstrom-Jakobsson H."/>
            <person name="Salva-Serra F."/>
            <person name="Thorell K."/>
            <person name="Gonzales-Siles L."/>
            <person name="Karlsson R."/>
            <person name="Boulund F."/>
            <person name="Engstrand L."/>
            <person name="Moore E."/>
        </authorList>
    </citation>
    <scope>NUCLEOTIDE SEQUENCE [LARGE SCALE GENOMIC DNA]</scope>
    <source>
        <strain evidence="2 3">CCUG 355</strain>
    </source>
</reference>
<keyword evidence="1" id="KW-0812">Transmembrane</keyword>
<comment type="caution">
    <text evidence="2">The sequence shown here is derived from an EMBL/GenBank/DDBJ whole genome shotgun (WGS) entry which is preliminary data.</text>
</comment>
<feature type="transmembrane region" description="Helical" evidence="1">
    <location>
        <begin position="49"/>
        <end position="68"/>
    </location>
</feature>
<dbReference type="STRING" id="34060.B0181_00690"/>
<protein>
    <submittedName>
        <fullName evidence="2">Uncharacterized protein</fullName>
    </submittedName>
</protein>
<accession>A0A1T0ABV3</accession>
<evidence type="ECO:0000313" key="2">
    <source>
        <dbReference type="EMBL" id="OOR93194.1"/>
    </source>
</evidence>
<organism evidence="2 3">
    <name type="scientific">Moraxella caviae</name>
    <dbReference type="NCBI Taxonomy" id="34060"/>
    <lineage>
        <taxon>Bacteria</taxon>
        <taxon>Pseudomonadati</taxon>
        <taxon>Pseudomonadota</taxon>
        <taxon>Gammaproteobacteria</taxon>
        <taxon>Moraxellales</taxon>
        <taxon>Moraxellaceae</taxon>
        <taxon>Moraxella</taxon>
    </lineage>
</organism>
<keyword evidence="1" id="KW-0472">Membrane</keyword>
<proteinExistence type="predicted"/>